<dbReference type="OrthoDB" id="9789573at2"/>
<dbReference type="InterPro" id="IPR003718">
    <property type="entry name" value="OsmC/Ohr_fam"/>
</dbReference>
<comment type="caution">
    <text evidence="2">The sequence shown here is derived from an EMBL/GenBank/DDBJ whole genome shotgun (WGS) entry which is preliminary data.</text>
</comment>
<dbReference type="PANTHER" id="PTHR39624:SF2">
    <property type="entry name" value="OSMC-LIKE PROTEIN"/>
    <property type="match status" value="1"/>
</dbReference>
<protein>
    <submittedName>
        <fullName evidence="2">Osmotically inducible protein C</fullName>
    </submittedName>
</protein>
<dbReference type="Pfam" id="PF12146">
    <property type="entry name" value="Hydrolase_4"/>
    <property type="match status" value="1"/>
</dbReference>
<dbReference type="Proteomes" id="UP000094342">
    <property type="component" value="Unassembled WGS sequence"/>
</dbReference>
<dbReference type="PANTHER" id="PTHR39624">
    <property type="entry name" value="PROTEIN INVOLVED IN RIMO-MEDIATED BETA-METHYLTHIOLATION OF RIBOSOMAL PROTEIN S12 YCAO"/>
    <property type="match status" value="1"/>
</dbReference>
<keyword evidence="3" id="KW-1185">Reference proteome</keyword>
<dbReference type="Gene3D" id="3.30.300.20">
    <property type="match status" value="1"/>
</dbReference>
<name>A0A1E3V4B2_9HYPH</name>
<dbReference type="InterPro" id="IPR015946">
    <property type="entry name" value="KH_dom-like_a/b"/>
</dbReference>
<organism evidence="2 3">
    <name type="scientific">Sinorhizobium alkalisoli</name>
    <dbReference type="NCBI Taxonomy" id="1752398"/>
    <lineage>
        <taxon>Bacteria</taxon>
        <taxon>Pseudomonadati</taxon>
        <taxon>Pseudomonadota</taxon>
        <taxon>Alphaproteobacteria</taxon>
        <taxon>Hyphomicrobiales</taxon>
        <taxon>Rhizobiaceae</taxon>
        <taxon>Sinorhizobium/Ensifer group</taxon>
        <taxon>Sinorhizobium</taxon>
    </lineage>
</organism>
<dbReference type="Pfam" id="PF02566">
    <property type="entry name" value="OsmC"/>
    <property type="match status" value="1"/>
</dbReference>
<dbReference type="AlphaFoldDB" id="A0A1E3V4B2"/>
<dbReference type="STRING" id="1752398.A8M32_26035"/>
<dbReference type="InterPro" id="IPR029058">
    <property type="entry name" value="AB_hydrolase_fold"/>
</dbReference>
<proteinExistence type="predicted"/>
<dbReference type="SUPFAM" id="SSF53474">
    <property type="entry name" value="alpha/beta-Hydrolases"/>
    <property type="match status" value="1"/>
</dbReference>
<dbReference type="InterPro" id="IPR036102">
    <property type="entry name" value="OsmC/Ohrsf"/>
</dbReference>
<reference evidence="3" key="1">
    <citation type="submission" date="2016-05" db="EMBL/GenBank/DDBJ databases">
        <authorList>
            <person name="Li Y."/>
        </authorList>
    </citation>
    <scope>NUCLEOTIDE SEQUENCE [LARGE SCALE GENOMIC DNA]</scope>
    <source>
        <strain evidence="3">YIC4027</strain>
    </source>
</reference>
<gene>
    <name evidence="2" type="ORF">A8M32_26035</name>
</gene>
<dbReference type="InterPro" id="IPR022742">
    <property type="entry name" value="Hydrolase_4"/>
</dbReference>
<evidence type="ECO:0000259" key="1">
    <source>
        <dbReference type="Pfam" id="PF12146"/>
    </source>
</evidence>
<dbReference type="SUPFAM" id="SSF82784">
    <property type="entry name" value="OsmC-like"/>
    <property type="match status" value="1"/>
</dbReference>
<evidence type="ECO:0000313" key="3">
    <source>
        <dbReference type="Proteomes" id="UP000094342"/>
    </source>
</evidence>
<dbReference type="EMBL" id="LYBW01000065">
    <property type="protein sequence ID" value="ODR88462.1"/>
    <property type="molecule type" value="Genomic_DNA"/>
</dbReference>
<accession>A0A1E3V4B2</accession>
<dbReference type="RefSeq" id="WP_069461318.1">
    <property type="nucleotide sequence ID" value="NZ_LYBW01000065.1"/>
</dbReference>
<sequence>MAFDTQRLQFAGHSGATLAARLDLPNGPLRAYALFAHCFTCSKDLAAARRIAAELGREGIAVLRFDFTGLGSSEGEFASTNFSSNVADLLSAADYLRHRYQAPSLLIGHSLGGAAVLAVAKDIPEVRAVATVGAPADVGHVLKKFGTSLEEIERSGAAEVDLAGRKFLIRKQFVEDARAQRIKDAVARLKKPLLILHAPLDQTVGIENATEIFLAAKHPKSFVSLDKADHLLTNSEDAAFAGRIISGWLTRYLATDAPQGTASIEHVRVTETGEGRFQNAVQAGSHRLFADEPESVGGLDSGPSPYDFLSIALGACTSMTLRLYADHKKLTLGRIGVDVSHAKIHARDCEECAESERSSGARIDRFERVIFVDGEVSEELRDKIAEIAGKCPVHRTLEAVAKIKTVVKSESRVTER</sequence>
<dbReference type="Gene3D" id="3.40.50.1820">
    <property type="entry name" value="alpha/beta hydrolase"/>
    <property type="match status" value="1"/>
</dbReference>
<feature type="domain" description="Serine aminopeptidase S33" evidence="1">
    <location>
        <begin position="49"/>
        <end position="139"/>
    </location>
</feature>
<evidence type="ECO:0000313" key="2">
    <source>
        <dbReference type="EMBL" id="ODR88462.1"/>
    </source>
</evidence>